<protein>
    <recommendedName>
        <fullName evidence="4">Rho termination factor N-terminal domain-containing protein</fullName>
    </recommendedName>
</protein>
<feature type="compositionally biased region" description="Gly residues" evidence="1">
    <location>
        <begin position="26"/>
        <end position="36"/>
    </location>
</feature>
<evidence type="ECO:0000313" key="3">
    <source>
        <dbReference type="Proteomes" id="UP000265581"/>
    </source>
</evidence>
<feature type="region of interest" description="Disordered" evidence="1">
    <location>
        <begin position="102"/>
        <end position="142"/>
    </location>
</feature>
<reference evidence="2 3" key="1">
    <citation type="submission" date="2018-08" db="EMBL/GenBank/DDBJ databases">
        <title>Aeromicrobium sp. M2KJ-4, whole genome shotgun sequence.</title>
        <authorList>
            <person name="Tuo L."/>
        </authorList>
    </citation>
    <scope>NUCLEOTIDE SEQUENCE [LARGE SCALE GENOMIC DNA]</scope>
    <source>
        <strain evidence="2 3">M2KJ-4</strain>
    </source>
</reference>
<gene>
    <name evidence="2" type="ORF">DX116_15875</name>
</gene>
<dbReference type="AlphaFoldDB" id="A0A371P3S8"/>
<dbReference type="Gene3D" id="1.10.287.1490">
    <property type="match status" value="1"/>
</dbReference>
<feature type="region of interest" description="Disordered" evidence="1">
    <location>
        <begin position="1"/>
        <end position="40"/>
    </location>
</feature>
<evidence type="ECO:0000313" key="2">
    <source>
        <dbReference type="EMBL" id="REK70597.1"/>
    </source>
</evidence>
<sequence length="177" mass="19350">MMLPPAQQTEDTMVDIHPRPTAPVSGGKGKGSGRGSGAKLEKQLAAATATVDELEAQVTALRARVEMLEGQVDHWKRRAAKHKSRVKKVTERAERALVEATEAARQRASAKAEKKIRQAIADHGTDDRPRAEPMALKDAPELPEASWNVTRLRSAAREQGVSGYSRMSKQQLLDVLI</sequence>
<keyword evidence="3" id="KW-1185">Reference proteome</keyword>
<comment type="caution">
    <text evidence="2">The sequence shown here is derived from an EMBL/GenBank/DDBJ whole genome shotgun (WGS) entry which is preliminary data.</text>
</comment>
<dbReference type="EMBL" id="QUBR01000002">
    <property type="protein sequence ID" value="REK70597.1"/>
    <property type="molecule type" value="Genomic_DNA"/>
</dbReference>
<name>A0A371P3S8_9ACTN</name>
<organism evidence="2 3">
    <name type="scientific">Aeromicrobium endophyticum</name>
    <dbReference type="NCBI Taxonomy" id="2292704"/>
    <lineage>
        <taxon>Bacteria</taxon>
        <taxon>Bacillati</taxon>
        <taxon>Actinomycetota</taxon>
        <taxon>Actinomycetes</taxon>
        <taxon>Propionibacteriales</taxon>
        <taxon>Nocardioidaceae</taxon>
        <taxon>Aeromicrobium</taxon>
    </lineage>
</organism>
<dbReference type="Proteomes" id="UP000265581">
    <property type="component" value="Unassembled WGS sequence"/>
</dbReference>
<proteinExistence type="predicted"/>
<accession>A0A371P3S8</accession>
<feature type="compositionally biased region" description="Basic and acidic residues" evidence="1">
    <location>
        <begin position="102"/>
        <end position="116"/>
    </location>
</feature>
<evidence type="ECO:0008006" key="4">
    <source>
        <dbReference type="Google" id="ProtNLM"/>
    </source>
</evidence>
<feature type="compositionally biased region" description="Polar residues" evidence="1">
    <location>
        <begin position="1"/>
        <end position="11"/>
    </location>
</feature>
<evidence type="ECO:0000256" key="1">
    <source>
        <dbReference type="SAM" id="MobiDB-lite"/>
    </source>
</evidence>